<keyword evidence="2" id="KW-1185">Reference proteome</keyword>
<protein>
    <submittedName>
        <fullName evidence="1">Uncharacterized protein</fullName>
    </submittedName>
</protein>
<feature type="non-terminal residue" evidence="1">
    <location>
        <position position="19"/>
    </location>
</feature>
<dbReference type="AlphaFoldDB" id="A0A392VYM6"/>
<organism evidence="1 2">
    <name type="scientific">Trifolium medium</name>
    <dbReference type="NCBI Taxonomy" id="97028"/>
    <lineage>
        <taxon>Eukaryota</taxon>
        <taxon>Viridiplantae</taxon>
        <taxon>Streptophyta</taxon>
        <taxon>Embryophyta</taxon>
        <taxon>Tracheophyta</taxon>
        <taxon>Spermatophyta</taxon>
        <taxon>Magnoliopsida</taxon>
        <taxon>eudicotyledons</taxon>
        <taxon>Gunneridae</taxon>
        <taxon>Pentapetalae</taxon>
        <taxon>rosids</taxon>
        <taxon>fabids</taxon>
        <taxon>Fabales</taxon>
        <taxon>Fabaceae</taxon>
        <taxon>Papilionoideae</taxon>
        <taxon>50 kb inversion clade</taxon>
        <taxon>NPAAA clade</taxon>
        <taxon>Hologalegina</taxon>
        <taxon>IRL clade</taxon>
        <taxon>Trifolieae</taxon>
        <taxon>Trifolium</taxon>
    </lineage>
</organism>
<dbReference type="Proteomes" id="UP000265520">
    <property type="component" value="Unassembled WGS sequence"/>
</dbReference>
<proteinExistence type="predicted"/>
<dbReference type="EMBL" id="LXQA011275492">
    <property type="protein sequence ID" value="MCI91560.1"/>
    <property type="molecule type" value="Genomic_DNA"/>
</dbReference>
<accession>A0A392VYM6</accession>
<comment type="caution">
    <text evidence="1">The sequence shown here is derived from an EMBL/GenBank/DDBJ whole genome shotgun (WGS) entry which is preliminary data.</text>
</comment>
<reference evidence="1 2" key="1">
    <citation type="journal article" date="2018" name="Front. Plant Sci.">
        <title>Red Clover (Trifolium pratense) and Zigzag Clover (T. medium) - A Picture of Genomic Similarities and Differences.</title>
        <authorList>
            <person name="Dluhosova J."/>
            <person name="Istvanek J."/>
            <person name="Nedelnik J."/>
            <person name="Repkova J."/>
        </authorList>
    </citation>
    <scope>NUCLEOTIDE SEQUENCE [LARGE SCALE GENOMIC DNA]</scope>
    <source>
        <strain evidence="2">cv. 10/8</strain>
        <tissue evidence="1">Leaf</tissue>
    </source>
</reference>
<sequence>MAAIEEACHFVMQAQGKFE</sequence>
<evidence type="ECO:0000313" key="1">
    <source>
        <dbReference type="EMBL" id="MCI91560.1"/>
    </source>
</evidence>
<evidence type="ECO:0000313" key="2">
    <source>
        <dbReference type="Proteomes" id="UP000265520"/>
    </source>
</evidence>
<name>A0A392VYM6_9FABA</name>